<dbReference type="RefSeq" id="XP_012193359.1">
    <property type="nucleotide sequence ID" value="XM_012337969.1"/>
</dbReference>
<dbReference type="GeneID" id="24112638"/>
<proteinExistence type="predicted"/>
<name>R9PEU4_PSEHS</name>
<dbReference type="AlphaFoldDB" id="R9PEU4"/>
<accession>R9PEU4</accession>
<sequence length="69" mass="8272">MTRQRHRSDDRRRNRDHDNDCRAAANGYLPSHFVQYPTALTYTRSEFRRLSYRREIACGCEDAAQKQRP</sequence>
<evidence type="ECO:0000313" key="3">
    <source>
        <dbReference type="Proteomes" id="UP000014071"/>
    </source>
</evidence>
<feature type="region of interest" description="Disordered" evidence="1">
    <location>
        <begin position="1"/>
        <end position="23"/>
    </location>
</feature>
<reference evidence="3" key="1">
    <citation type="journal article" date="2013" name="Genome Announc.">
        <title>Draft genome sequence of the basidiomycetous yeast-like fungus Pseudozyma hubeiensis SY62, which produces an abundant amount of the biosurfactant mannosylerythritol lipids.</title>
        <authorList>
            <person name="Konishi M."/>
            <person name="Hatada Y."/>
            <person name="Horiuchi J."/>
        </authorList>
    </citation>
    <scope>NUCLEOTIDE SEQUENCE [LARGE SCALE GENOMIC DNA]</scope>
    <source>
        <strain evidence="3">SY62</strain>
    </source>
</reference>
<gene>
    <name evidence="2" type="ORF">PHSY_007375</name>
</gene>
<evidence type="ECO:0000256" key="1">
    <source>
        <dbReference type="SAM" id="MobiDB-lite"/>
    </source>
</evidence>
<evidence type="ECO:0000313" key="2">
    <source>
        <dbReference type="EMBL" id="GAC99772.1"/>
    </source>
</evidence>
<protein>
    <submittedName>
        <fullName evidence="2">Uncharacterized protein</fullName>
    </submittedName>
</protein>
<dbReference type="HOGENOM" id="CLU_2777038_0_0_1"/>
<keyword evidence="3" id="KW-1185">Reference proteome</keyword>
<dbReference type="EMBL" id="DF238832">
    <property type="protein sequence ID" value="GAC99772.1"/>
    <property type="molecule type" value="Genomic_DNA"/>
</dbReference>
<organism evidence="2 3">
    <name type="scientific">Pseudozyma hubeiensis (strain SY62)</name>
    <name type="common">Yeast</name>
    <dbReference type="NCBI Taxonomy" id="1305764"/>
    <lineage>
        <taxon>Eukaryota</taxon>
        <taxon>Fungi</taxon>
        <taxon>Dikarya</taxon>
        <taxon>Basidiomycota</taxon>
        <taxon>Ustilaginomycotina</taxon>
        <taxon>Ustilaginomycetes</taxon>
        <taxon>Ustilaginales</taxon>
        <taxon>Ustilaginaceae</taxon>
        <taxon>Pseudozyma</taxon>
    </lineage>
</organism>
<dbReference type="Proteomes" id="UP000014071">
    <property type="component" value="Unassembled WGS sequence"/>
</dbReference>
<feature type="compositionally biased region" description="Basic and acidic residues" evidence="1">
    <location>
        <begin position="7"/>
        <end position="21"/>
    </location>
</feature>